<feature type="transmembrane region" description="Helical" evidence="1">
    <location>
        <begin position="254"/>
        <end position="276"/>
    </location>
</feature>
<keyword evidence="1" id="KW-1133">Transmembrane helix</keyword>
<keyword evidence="3" id="KW-1185">Reference proteome</keyword>
<dbReference type="NCBIfam" id="NF038403">
    <property type="entry name" value="perm_prefix_1"/>
    <property type="match status" value="1"/>
</dbReference>
<evidence type="ECO:0000313" key="3">
    <source>
        <dbReference type="Proteomes" id="UP000291758"/>
    </source>
</evidence>
<evidence type="ECO:0000256" key="1">
    <source>
        <dbReference type="SAM" id="Phobius"/>
    </source>
</evidence>
<reference evidence="2 3" key="1">
    <citation type="submission" date="2019-01" db="EMBL/GenBank/DDBJ databases">
        <title>Genome sequencing of strain 2JSPR-7.</title>
        <authorList>
            <person name="Heo J."/>
            <person name="Kim S.-J."/>
            <person name="Kim J.-S."/>
            <person name="Hong S.-B."/>
            <person name="Kwon S.-W."/>
        </authorList>
    </citation>
    <scope>NUCLEOTIDE SEQUENCE [LARGE SCALE GENOMIC DNA]</scope>
    <source>
        <strain evidence="2 3">2JSPR-7</strain>
    </source>
</reference>
<dbReference type="EMBL" id="CP035495">
    <property type="protein sequence ID" value="QAY62953.1"/>
    <property type="molecule type" value="Genomic_DNA"/>
</dbReference>
<evidence type="ECO:0000313" key="2">
    <source>
        <dbReference type="EMBL" id="QAY62953.1"/>
    </source>
</evidence>
<dbReference type="AlphaFoldDB" id="A0A4P6EMH5"/>
<protein>
    <submittedName>
        <fullName evidence="2">Uncharacterized protein</fullName>
    </submittedName>
</protein>
<dbReference type="OrthoDB" id="3377884at2"/>
<accession>A0A4P6EMH5</accession>
<feature type="transmembrane region" description="Helical" evidence="1">
    <location>
        <begin position="201"/>
        <end position="224"/>
    </location>
</feature>
<feature type="transmembrane region" description="Helical" evidence="1">
    <location>
        <begin position="137"/>
        <end position="155"/>
    </location>
</feature>
<feature type="transmembrane region" description="Helical" evidence="1">
    <location>
        <begin position="175"/>
        <end position="195"/>
    </location>
</feature>
<proteinExistence type="predicted"/>
<keyword evidence="1" id="KW-0812">Transmembrane</keyword>
<sequence length="309" mass="31592">MTTVHRLLDEAFAGIPLTPEAADLKEEIRAGLLDRVAELEAGGLGPDEAAHRAVAELGDVHALIAEVSDGAAPPADSPAPGGAHRPHWADAAALRAAHRVRPRPAYVIGVTLAGVVAAAAVATLALVVVGALDSPGVAATVLLAGVGGLAAGWIVGATLRQETTSNHPMPIRRAVGYGVAGGLVVAGAALAATAATSGDTATGWLLTGLALVVLGGLGLTWLGVTQTNRRKAWARSAGHGDTRFDTDPAAAARFGIYTAVIWVTAFALFTVLGFAWSWAWSWIALVAGWAVMMLLLAHMLFGSRDTPQR</sequence>
<dbReference type="Proteomes" id="UP000291758">
    <property type="component" value="Chromosome"/>
</dbReference>
<gene>
    <name evidence="2" type="ORF">ET495_06525</name>
</gene>
<organism evidence="2 3">
    <name type="scientific">Xylanimonas allomyrinae</name>
    <dbReference type="NCBI Taxonomy" id="2509459"/>
    <lineage>
        <taxon>Bacteria</taxon>
        <taxon>Bacillati</taxon>
        <taxon>Actinomycetota</taxon>
        <taxon>Actinomycetes</taxon>
        <taxon>Micrococcales</taxon>
        <taxon>Promicromonosporaceae</taxon>
        <taxon>Xylanimonas</taxon>
    </lineage>
</organism>
<keyword evidence="1" id="KW-0472">Membrane</keyword>
<feature type="transmembrane region" description="Helical" evidence="1">
    <location>
        <begin position="105"/>
        <end position="131"/>
    </location>
</feature>
<dbReference type="KEGG" id="xyl:ET495_06525"/>
<dbReference type="InterPro" id="IPR047928">
    <property type="entry name" value="Perm_prefix_1"/>
</dbReference>
<name>A0A4P6EMH5_9MICO</name>
<feature type="transmembrane region" description="Helical" evidence="1">
    <location>
        <begin position="282"/>
        <end position="301"/>
    </location>
</feature>
<dbReference type="RefSeq" id="WP_129203593.1">
    <property type="nucleotide sequence ID" value="NZ_CP035495.1"/>
</dbReference>